<feature type="region of interest" description="Disordered" evidence="1">
    <location>
        <begin position="461"/>
        <end position="493"/>
    </location>
</feature>
<dbReference type="AlphaFoldDB" id="A0A2V0NYD8"/>
<evidence type="ECO:0000259" key="2">
    <source>
        <dbReference type="Pfam" id="PF02492"/>
    </source>
</evidence>
<dbReference type="CDD" id="cd03112">
    <property type="entry name" value="CobW-like"/>
    <property type="match status" value="1"/>
</dbReference>
<dbReference type="OrthoDB" id="272672at2759"/>
<proteinExistence type="predicted"/>
<dbReference type="EMBL" id="BDRX01000018">
    <property type="protein sequence ID" value="GBF90583.1"/>
    <property type="molecule type" value="Genomic_DNA"/>
</dbReference>
<comment type="caution">
    <text evidence="3">The sequence shown here is derived from an EMBL/GenBank/DDBJ whole genome shotgun (WGS) entry which is preliminary data.</text>
</comment>
<dbReference type="InterPro" id="IPR003495">
    <property type="entry name" value="CobW/HypB/UreG_nucleotide-bd"/>
</dbReference>
<feature type="compositionally biased region" description="Gly residues" evidence="1">
    <location>
        <begin position="461"/>
        <end position="474"/>
    </location>
</feature>
<feature type="compositionally biased region" description="Gly residues" evidence="1">
    <location>
        <begin position="244"/>
        <end position="266"/>
    </location>
</feature>
<reference evidence="3 4" key="1">
    <citation type="journal article" date="2018" name="Sci. Rep.">
        <title>Raphidocelis subcapitata (=Pseudokirchneriella subcapitata) provides an insight into genome evolution and environmental adaptations in the Sphaeropleales.</title>
        <authorList>
            <person name="Suzuki S."/>
            <person name="Yamaguchi H."/>
            <person name="Nakajima N."/>
            <person name="Kawachi M."/>
        </authorList>
    </citation>
    <scope>NUCLEOTIDE SEQUENCE [LARGE SCALE GENOMIC DNA]</scope>
    <source>
        <strain evidence="3 4">NIES-35</strain>
    </source>
</reference>
<evidence type="ECO:0000256" key="1">
    <source>
        <dbReference type="SAM" id="MobiDB-lite"/>
    </source>
</evidence>
<dbReference type="InterPro" id="IPR027417">
    <property type="entry name" value="P-loop_NTPase"/>
</dbReference>
<protein>
    <recommendedName>
        <fullName evidence="2">CobW/HypB/UreG nucleotide-binding domain-containing protein</fullName>
    </recommendedName>
</protein>
<organism evidence="3 4">
    <name type="scientific">Raphidocelis subcapitata</name>
    <dbReference type="NCBI Taxonomy" id="307507"/>
    <lineage>
        <taxon>Eukaryota</taxon>
        <taxon>Viridiplantae</taxon>
        <taxon>Chlorophyta</taxon>
        <taxon>core chlorophytes</taxon>
        <taxon>Chlorophyceae</taxon>
        <taxon>CS clade</taxon>
        <taxon>Sphaeropleales</taxon>
        <taxon>Selenastraceae</taxon>
        <taxon>Raphidocelis</taxon>
    </lineage>
</organism>
<dbReference type="Proteomes" id="UP000247498">
    <property type="component" value="Unassembled WGS sequence"/>
</dbReference>
<sequence length="518" mass="50391">MAPSAVASGGGGEGRSGGTSAAAPAAAAAPRTLKLPIPVNIVTGALGAGKTTALRHLIDGKPPGEVWAVLVNDFGACGVDGAALGGGGGGGGVTIRQIAGGCMCCVTSGLLTPAIAQLVRQVKPDRLLIEPSGLGHPGGLIDVLRGPHLGSALELRAVICLVDLSRFDPEALQGMGVAADQIAIADVLVGSKADLLRCDAAAHVEPEAAAAEAAGEDAEVGASAAAAAEASHLLPASGSETDGRGGGGSGGSGQSGSGGSGSGTGSGSRAADFHRWARGLYPPKAEVRIMSGGELDPALLDLPRSSAFASLTAAWRAPRGGRRRGLTAAAPAAAAAAAAAAVEEEAAGGEEGPAAAGAPQEPRPAPRAPARIVRPGGGAAADAPPACGWAFHSEDRFDRAPLLALLQRLRPRVARVKGVFRVGAAEWALPAARLGGGGREELALAPVCYRGESVAEVILHSGGGGGGVTGGGRSEGPPSSGHDDAQGARAEEAVAAAAAGDWGPLEALLVATLTGAGR</sequence>
<feature type="domain" description="CobW/HypB/UreG nucleotide-binding" evidence="2">
    <location>
        <begin position="38"/>
        <end position="205"/>
    </location>
</feature>
<feature type="compositionally biased region" description="Gly residues" evidence="1">
    <location>
        <begin position="8"/>
        <end position="17"/>
    </location>
</feature>
<keyword evidence="4" id="KW-1185">Reference proteome</keyword>
<dbReference type="InParanoid" id="A0A2V0NYD8"/>
<feature type="compositionally biased region" description="Low complexity" evidence="1">
    <location>
        <begin position="368"/>
        <end position="379"/>
    </location>
</feature>
<feature type="compositionally biased region" description="Basic and acidic residues" evidence="1">
    <location>
        <begin position="481"/>
        <end position="492"/>
    </location>
</feature>
<evidence type="ECO:0000313" key="3">
    <source>
        <dbReference type="EMBL" id="GBF90583.1"/>
    </source>
</evidence>
<name>A0A2V0NYD8_9CHLO</name>
<dbReference type="PANTHER" id="PTHR13748">
    <property type="entry name" value="COBW-RELATED"/>
    <property type="match status" value="1"/>
</dbReference>
<dbReference type="GO" id="GO:0005737">
    <property type="term" value="C:cytoplasm"/>
    <property type="evidence" value="ECO:0007669"/>
    <property type="project" value="TreeGrafter"/>
</dbReference>
<feature type="region of interest" description="Disordered" evidence="1">
    <location>
        <begin position="344"/>
        <end position="379"/>
    </location>
</feature>
<dbReference type="Gene3D" id="3.40.50.300">
    <property type="entry name" value="P-loop containing nucleotide triphosphate hydrolases"/>
    <property type="match status" value="1"/>
</dbReference>
<dbReference type="PANTHER" id="PTHR13748:SF46">
    <property type="entry name" value="ZINC CHAPERONE YEIR"/>
    <property type="match status" value="1"/>
</dbReference>
<dbReference type="Pfam" id="PF02492">
    <property type="entry name" value="cobW"/>
    <property type="match status" value="1"/>
</dbReference>
<feature type="region of interest" description="Disordered" evidence="1">
    <location>
        <begin position="1"/>
        <end position="23"/>
    </location>
</feature>
<accession>A0A2V0NYD8</accession>
<dbReference type="InterPro" id="IPR051316">
    <property type="entry name" value="Zinc-reg_GTPase_activator"/>
</dbReference>
<dbReference type="SUPFAM" id="SSF52540">
    <property type="entry name" value="P-loop containing nucleoside triphosphate hydrolases"/>
    <property type="match status" value="1"/>
</dbReference>
<evidence type="ECO:0000313" key="4">
    <source>
        <dbReference type="Proteomes" id="UP000247498"/>
    </source>
</evidence>
<dbReference type="STRING" id="307507.A0A2V0NYD8"/>
<gene>
    <name evidence="3" type="ORF">Rsub_03155</name>
</gene>
<feature type="region of interest" description="Disordered" evidence="1">
    <location>
        <begin position="235"/>
        <end position="270"/>
    </location>
</feature>